<keyword evidence="1" id="KW-1133">Transmembrane helix</keyword>
<dbReference type="EMBL" id="KK852756">
    <property type="protein sequence ID" value="KDR17081.1"/>
    <property type="molecule type" value="Genomic_DNA"/>
</dbReference>
<evidence type="ECO:0000313" key="2">
    <source>
        <dbReference type="EMBL" id="KDR17081.1"/>
    </source>
</evidence>
<accession>A0A067RBB2</accession>
<organism evidence="2 3">
    <name type="scientific">Zootermopsis nevadensis</name>
    <name type="common">Dampwood termite</name>
    <dbReference type="NCBI Taxonomy" id="136037"/>
    <lineage>
        <taxon>Eukaryota</taxon>
        <taxon>Metazoa</taxon>
        <taxon>Ecdysozoa</taxon>
        <taxon>Arthropoda</taxon>
        <taxon>Hexapoda</taxon>
        <taxon>Insecta</taxon>
        <taxon>Pterygota</taxon>
        <taxon>Neoptera</taxon>
        <taxon>Polyneoptera</taxon>
        <taxon>Dictyoptera</taxon>
        <taxon>Blattodea</taxon>
        <taxon>Blattoidea</taxon>
        <taxon>Termitoidae</taxon>
        <taxon>Termopsidae</taxon>
        <taxon>Zootermopsis</taxon>
    </lineage>
</organism>
<proteinExistence type="predicted"/>
<keyword evidence="3" id="KW-1185">Reference proteome</keyword>
<sequence>MSSFPVMPTGTDDVIMAHSRPTMAIKPVDVQFCLYTYSIFLFSSLSVTHYHFNHKDSTTSQVSTACIDLEPQIHHLKSNVFPLFTQTLILLIAYYTNTYWFTIT</sequence>
<feature type="transmembrane region" description="Helical" evidence="1">
    <location>
        <begin position="80"/>
        <end position="101"/>
    </location>
</feature>
<reference evidence="2 3" key="1">
    <citation type="journal article" date="2014" name="Nat. Commun.">
        <title>Molecular traces of alternative social organization in a termite genome.</title>
        <authorList>
            <person name="Terrapon N."/>
            <person name="Li C."/>
            <person name="Robertson H.M."/>
            <person name="Ji L."/>
            <person name="Meng X."/>
            <person name="Booth W."/>
            <person name="Chen Z."/>
            <person name="Childers C.P."/>
            <person name="Glastad K.M."/>
            <person name="Gokhale K."/>
            <person name="Gowin J."/>
            <person name="Gronenberg W."/>
            <person name="Hermansen R.A."/>
            <person name="Hu H."/>
            <person name="Hunt B.G."/>
            <person name="Huylmans A.K."/>
            <person name="Khalil S.M."/>
            <person name="Mitchell R.D."/>
            <person name="Munoz-Torres M.C."/>
            <person name="Mustard J.A."/>
            <person name="Pan H."/>
            <person name="Reese J.T."/>
            <person name="Scharf M.E."/>
            <person name="Sun F."/>
            <person name="Vogel H."/>
            <person name="Xiao J."/>
            <person name="Yang W."/>
            <person name="Yang Z."/>
            <person name="Yang Z."/>
            <person name="Zhou J."/>
            <person name="Zhu J."/>
            <person name="Brent C.S."/>
            <person name="Elsik C.G."/>
            <person name="Goodisman M.A."/>
            <person name="Liberles D.A."/>
            <person name="Roe R.M."/>
            <person name="Vargo E.L."/>
            <person name="Vilcinskas A."/>
            <person name="Wang J."/>
            <person name="Bornberg-Bauer E."/>
            <person name="Korb J."/>
            <person name="Zhang G."/>
            <person name="Liebig J."/>
        </authorList>
    </citation>
    <scope>NUCLEOTIDE SEQUENCE [LARGE SCALE GENOMIC DNA]</scope>
    <source>
        <tissue evidence="2">Whole organism</tissue>
    </source>
</reference>
<dbReference type="AlphaFoldDB" id="A0A067RBB2"/>
<keyword evidence="1" id="KW-0472">Membrane</keyword>
<evidence type="ECO:0000256" key="1">
    <source>
        <dbReference type="SAM" id="Phobius"/>
    </source>
</evidence>
<dbReference type="Proteomes" id="UP000027135">
    <property type="component" value="Unassembled WGS sequence"/>
</dbReference>
<evidence type="ECO:0000313" key="3">
    <source>
        <dbReference type="Proteomes" id="UP000027135"/>
    </source>
</evidence>
<name>A0A067RBB2_ZOONE</name>
<keyword evidence="1" id="KW-0812">Transmembrane</keyword>
<protein>
    <submittedName>
        <fullName evidence="2">Uncharacterized protein</fullName>
    </submittedName>
</protein>
<dbReference type="InParanoid" id="A0A067RBB2"/>
<feature type="transmembrane region" description="Helical" evidence="1">
    <location>
        <begin position="32"/>
        <end position="52"/>
    </location>
</feature>
<gene>
    <name evidence="2" type="ORF">L798_08763</name>
</gene>